<keyword evidence="20" id="KW-1133">Transmembrane helix</keyword>
<feature type="transmembrane region" description="Helical" evidence="20">
    <location>
        <begin position="347"/>
        <end position="363"/>
    </location>
</feature>
<evidence type="ECO:0000256" key="8">
    <source>
        <dbReference type="ARBA" id="ARBA00022553"/>
    </source>
</evidence>
<dbReference type="InterPro" id="IPR011990">
    <property type="entry name" value="TPR-like_helical_dom_sf"/>
</dbReference>
<gene>
    <name evidence="23" type="ORF">MTP09_07455</name>
</gene>
<dbReference type="InterPro" id="IPR004358">
    <property type="entry name" value="Sig_transdc_His_kin-like_C"/>
</dbReference>
<keyword evidence="15" id="KW-0902">Two-component regulatory system</keyword>
<evidence type="ECO:0000256" key="9">
    <source>
        <dbReference type="ARBA" id="ARBA00022679"/>
    </source>
</evidence>
<evidence type="ECO:0000256" key="10">
    <source>
        <dbReference type="ARBA" id="ARBA00022723"/>
    </source>
</evidence>
<keyword evidence="20" id="KW-0472">Membrane</keyword>
<dbReference type="PANTHER" id="PTHR24421">
    <property type="entry name" value="NITRATE/NITRITE SENSOR PROTEIN NARX-RELATED"/>
    <property type="match status" value="1"/>
</dbReference>
<dbReference type="PROSITE" id="PS50005">
    <property type="entry name" value="TPR"/>
    <property type="match status" value="2"/>
</dbReference>
<keyword evidence="8" id="KW-0597">Phosphoprotein</keyword>
<dbReference type="InterPro" id="IPR036890">
    <property type="entry name" value="HATPase_C_sf"/>
</dbReference>
<accession>A0ABY4BKN8</accession>
<evidence type="ECO:0000256" key="2">
    <source>
        <dbReference type="ARBA" id="ARBA00001966"/>
    </source>
</evidence>
<keyword evidence="10" id="KW-0479">Metal-binding</keyword>
<keyword evidence="21" id="KW-0732">Signal</keyword>
<dbReference type="SUPFAM" id="SSF55874">
    <property type="entry name" value="ATPase domain of HSP90 chaperone/DNA topoisomerase II/histidine kinase"/>
    <property type="match status" value="1"/>
</dbReference>
<evidence type="ECO:0000256" key="5">
    <source>
        <dbReference type="ARBA" id="ARBA00017322"/>
    </source>
</evidence>
<organism evidence="23 24">
    <name type="scientific">Chryseobacterium suipulveris</name>
    <dbReference type="NCBI Taxonomy" id="2929800"/>
    <lineage>
        <taxon>Bacteria</taxon>
        <taxon>Pseudomonadati</taxon>
        <taxon>Bacteroidota</taxon>
        <taxon>Flavobacteriia</taxon>
        <taxon>Flavobacteriales</taxon>
        <taxon>Weeksellaceae</taxon>
        <taxon>Chryseobacterium group</taxon>
        <taxon>Chryseobacterium</taxon>
    </lineage>
</organism>
<proteinExistence type="predicted"/>
<evidence type="ECO:0000256" key="21">
    <source>
        <dbReference type="SAM" id="SignalP"/>
    </source>
</evidence>
<dbReference type="EC" id="2.7.13.3" evidence="4"/>
<evidence type="ECO:0000256" key="1">
    <source>
        <dbReference type="ARBA" id="ARBA00000085"/>
    </source>
</evidence>
<evidence type="ECO:0000313" key="23">
    <source>
        <dbReference type="EMBL" id="UOE39762.1"/>
    </source>
</evidence>
<keyword evidence="24" id="KW-1185">Reference proteome</keyword>
<evidence type="ECO:0000256" key="16">
    <source>
        <dbReference type="ARBA" id="ARBA00023014"/>
    </source>
</evidence>
<dbReference type="Gene3D" id="1.20.5.1930">
    <property type="match status" value="1"/>
</dbReference>
<keyword evidence="12 23" id="KW-0418">Kinase</keyword>
<dbReference type="Proteomes" id="UP000831460">
    <property type="component" value="Chromosome"/>
</dbReference>
<dbReference type="Pfam" id="PF02518">
    <property type="entry name" value="HATPase_c"/>
    <property type="match status" value="1"/>
</dbReference>
<evidence type="ECO:0000256" key="12">
    <source>
        <dbReference type="ARBA" id="ARBA00022777"/>
    </source>
</evidence>
<keyword evidence="16" id="KW-0411">Iron-sulfur</keyword>
<feature type="repeat" description="TPR" evidence="19">
    <location>
        <begin position="157"/>
        <end position="190"/>
    </location>
</feature>
<comment type="cofactor">
    <cofactor evidence="2">
        <name>[4Fe-4S] cluster</name>
        <dbReference type="ChEBI" id="CHEBI:49883"/>
    </cofactor>
</comment>
<protein>
    <recommendedName>
        <fullName evidence="5">Oxygen sensor histidine kinase NreB</fullName>
        <ecNumber evidence="4">2.7.13.3</ecNumber>
    </recommendedName>
    <alternativeName>
        <fullName evidence="18">Nitrogen regulation protein B</fullName>
    </alternativeName>
</protein>
<dbReference type="InterPro" id="IPR005467">
    <property type="entry name" value="His_kinase_dom"/>
</dbReference>
<keyword evidence="9" id="KW-0808">Transferase</keyword>
<dbReference type="Pfam" id="PF13424">
    <property type="entry name" value="TPR_12"/>
    <property type="match status" value="1"/>
</dbReference>
<keyword evidence="11" id="KW-0547">Nucleotide-binding</keyword>
<dbReference type="InterPro" id="IPR003594">
    <property type="entry name" value="HATPase_dom"/>
</dbReference>
<keyword evidence="14" id="KW-0408">Iron</keyword>
<keyword evidence="13" id="KW-0067">ATP-binding</keyword>
<keyword evidence="6" id="KW-0004">4Fe-4S</keyword>
<evidence type="ECO:0000313" key="24">
    <source>
        <dbReference type="Proteomes" id="UP000831460"/>
    </source>
</evidence>
<evidence type="ECO:0000256" key="7">
    <source>
        <dbReference type="ARBA" id="ARBA00022490"/>
    </source>
</evidence>
<dbReference type="Gene3D" id="3.30.565.10">
    <property type="entry name" value="Histidine kinase-like ATPase, C-terminal domain"/>
    <property type="match status" value="1"/>
</dbReference>
<evidence type="ECO:0000256" key="13">
    <source>
        <dbReference type="ARBA" id="ARBA00022840"/>
    </source>
</evidence>
<evidence type="ECO:0000259" key="22">
    <source>
        <dbReference type="PROSITE" id="PS50109"/>
    </source>
</evidence>
<reference evidence="23 24" key="1">
    <citation type="submission" date="2022-03" db="EMBL/GenBank/DDBJ databases">
        <title>Chryseobacterium sp. isolated from particulate matters in swine house.</title>
        <authorList>
            <person name="Won M."/>
            <person name="Kim S.-J."/>
            <person name="Kwon S.-W."/>
        </authorList>
    </citation>
    <scope>NUCLEOTIDE SEQUENCE [LARGE SCALE GENOMIC DNA]</scope>
    <source>
        <strain evidence="23 24">SC2-2</strain>
    </source>
</reference>
<dbReference type="InterPro" id="IPR050482">
    <property type="entry name" value="Sensor_HK_TwoCompSys"/>
</dbReference>
<evidence type="ECO:0000256" key="14">
    <source>
        <dbReference type="ARBA" id="ARBA00023004"/>
    </source>
</evidence>
<evidence type="ECO:0000256" key="15">
    <source>
        <dbReference type="ARBA" id="ARBA00023012"/>
    </source>
</evidence>
<evidence type="ECO:0000256" key="17">
    <source>
        <dbReference type="ARBA" id="ARBA00024827"/>
    </source>
</evidence>
<comment type="function">
    <text evidence="17">Member of the two-component regulatory system NreB/NreC involved in the control of dissimilatory nitrate/nitrite reduction in response to oxygen. NreB functions as a direct oxygen sensor histidine kinase which is autophosphorylated, in the absence of oxygen, probably at the conserved histidine residue, and transfers its phosphate group probably to a conserved aspartate residue of NreC. NreB/NreC activates the expression of the nitrate (narGHJI) and nitrite (nir) reductase operons, as well as the putative nitrate transporter gene narT.</text>
</comment>
<dbReference type="EMBL" id="CP094532">
    <property type="protein sequence ID" value="UOE39762.1"/>
    <property type="molecule type" value="Genomic_DNA"/>
</dbReference>
<evidence type="ECO:0000256" key="6">
    <source>
        <dbReference type="ARBA" id="ARBA00022485"/>
    </source>
</evidence>
<dbReference type="InterPro" id="IPR011712">
    <property type="entry name" value="Sig_transdc_His_kin_sub3_dim/P"/>
</dbReference>
<keyword evidence="20" id="KW-0812">Transmembrane</keyword>
<dbReference type="PANTHER" id="PTHR24421:SF10">
    <property type="entry name" value="NITRATE_NITRITE SENSOR PROTEIN NARQ"/>
    <property type="match status" value="1"/>
</dbReference>
<comment type="catalytic activity">
    <reaction evidence="1">
        <text>ATP + protein L-histidine = ADP + protein N-phospho-L-histidine.</text>
        <dbReference type="EC" id="2.7.13.3"/>
    </reaction>
</comment>
<evidence type="ECO:0000256" key="20">
    <source>
        <dbReference type="SAM" id="Phobius"/>
    </source>
</evidence>
<dbReference type="CDD" id="cd16917">
    <property type="entry name" value="HATPase_UhpB-NarQ-NarX-like"/>
    <property type="match status" value="1"/>
</dbReference>
<evidence type="ECO:0000256" key="11">
    <source>
        <dbReference type="ARBA" id="ARBA00022741"/>
    </source>
</evidence>
<dbReference type="Gene3D" id="1.25.40.10">
    <property type="entry name" value="Tetratricopeptide repeat domain"/>
    <property type="match status" value="1"/>
</dbReference>
<sequence>MKKRLLFCFLVVCQFYLAQDTDTVFTNLDKEKVAAKKITLYSHYIDILKTKDVSKSLKLSSKAIAFAKEQKDPISEADFIRLRGLTHYLGGNLDSANNYYHRSLSILESHSDSKQLANLYNNLGQLNRKIQNYPKSIEYYDKSMQIFTSIKDDEGIATIYNESGVVYEYMKNYEEAKSRYIKSLNIQKKRGDLVGQGYSLEFIGGVSMLQKKYAEAEKYLTESLSIRKKTKDNFAIALNYNVLGHLFLEKKEYRTAAENFIKSNQIATTIPYMDLMRDNYLQLSNVDKEIGNYKGAYENQELFVQYNDSIFTAEKMKQIEEISVKYETEKKDKEILIHKSKIFKRNVALLSLSGLLIFGFGYYKNFRHRQKIKFQKEILHQQDLATKAAMSAEDNERKRMAMHLHDGVGQMLNATNMNLQVLEEYQNNKEGFEMVMNKTRNILTDAMTEVRTLSHQIMPNMLVKNSLSNALRELIDKSNSPKLHINLTIDGLQEDLAENVQIVMFRIIQECINNTIKHANASEIDIAVKQDSNEISASFRDNGRGFDPTLYQSKSEGMGLENIKSRIEFLKGYFQLDSEKSKGTSITVKIPI</sequence>
<dbReference type="SUPFAM" id="SSF48452">
    <property type="entry name" value="TPR-like"/>
    <property type="match status" value="2"/>
</dbReference>
<feature type="chain" id="PRO_5046328852" description="Oxygen sensor histidine kinase NreB" evidence="21">
    <location>
        <begin position="19"/>
        <end position="592"/>
    </location>
</feature>
<dbReference type="PRINTS" id="PR00344">
    <property type="entry name" value="BCTRLSENSOR"/>
</dbReference>
<dbReference type="SMART" id="SM00387">
    <property type="entry name" value="HATPase_c"/>
    <property type="match status" value="1"/>
</dbReference>
<evidence type="ECO:0000256" key="4">
    <source>
        <dbReference type="ARBA" id="ARBA00012438"/>
    </source>
</evidence>
<dbReference type="RefSeq" id="WP_243547540.1">
    <property type="nucleotide sequence ID" value="NZ_CP094532.1"/>
</dbReference>
<dbReference type="InterPro" id="IPR019734">
    <property type="entry name" value="TPR_rpt"/>
</dbReference>
<dbReference type="GO" id="GO:0016301">
    <property type="term" value="F:kinase activity"/>
    <property type="evidence" value="ECO:0007669"/>
    <property type="project" value="UniProtKB-KW"/>
</dbReference>
<dbReference type="PROSITE" id="PS50109">
    <property type="entry name" value="HIS_KIN"/>
    <property type="match status" value="1"/>
</dbReference>
<dbReference type="SMART" id="SM00028">
    <property type="entry name" value="TPR"/>
    <property type="match status" value="5"/>
</dbReference>
<evidence type="ECO:0000256" key="19">
    <source>
        <dbReference type="PROSITE-ProRule" id="PRU00339"/>
    </source>
</evidence>
<dbReference type="Pfam" id="PF07730">
    <property type="entry name" value="HisKA_3"/>
    <property type="match status" value="1"/>
</dbReference>
<keyword evidence="7" id="KW-0963">Cytoplasm</keyword>
<keyword evidence="19" id="KW-0802">TPR repeat</keyword>
<name>A0ABY4BKN8_9FLAO</name>
<comment type="subcellular location">
    <subcellularLocation>
        <location evidence="3">Cytoplasm</location>
    </subcellularLocation>
</comment>
<evidence type="ECO:0000256" key="18">
    <source>
        <dbReference type="ARBA" id="ARBA00030800"/>
    </source>
</evidence>
<feature type="signal peptide" evidence="21">
    <location>
        <begin position="1"/>
        <end position="18"/>
    </location>
</feature>
<feature type="domain" description="Histidine kinase" evidence="22">
    <location>
        <begin position="403"/>
        <end position="592"/>
    </location>
</feature>
<feature type="repeat" description="TPR" evidence="19">
    <location>
        <begin position="117"/>
        <end position="150"/>
    </location>
</feature>
<evidence type="ECO:0000256" key="3">
    <source>
        <dbReference type="ARBA" id="ARBA00004496"/>
    </source>
</evidence>